<evidence type="ECO:0000256" key="7">
    <source>
        <dbReference type="ARBA" id="ARBA00023163"/>
    </source>
</evidence>
<dbReference type="AlphaFoldDB" id="A0A410RYE3"/>
<dbReference type="PROSITE" id="PS50045">
    <property type="entry name" value="SIGMA54_INTERACT_4"/>
    <property type="match status" value="1"/>
</dbReference>
<dbReference type="InterPro" id="IPR011006">
    <property type="entry name" value="CheY-like_superfamily"/>
</dbReference>
<gene>
    <name evidence="12" type="primary">zraR7</name>
    <name evidence="12" type="ORF">EJ065_5308</name>
</gene>
<dbReference type="Gene3D" id="3.40.50.300">
    <property type="entry name" value="P-loop containing nucleotide triphosphate hydrolases"/>
    <property type="match status" value="1"/>
</dbReference>
<dbReference type="GO" id="GO:0005524">
    <property type="term" value="F:ATP binding"/>
    <property type="evidence" value="ECO:0007669"/>
    <property type="project" value="UniProtKB-KW"/>
</dbReference>
<evidence type="ECO:0000259" key="10">
    <source>
        <dbReference type="PROSITE" id="PS50045"/>
    </source>
</evidence>
<evidence type="ECO:0000256" key="1">
    <source>
        <dbReference type="ARBA" id="ARBA00022553"/>
    </source>
</evidence>
<dbReference type="InterPro" id="IPR001789">
    <property type="entry name" value="Sig_transdc_resp-reg_receiver"/>
</dbReference>
<dbReference type="SMART" id="SM00382">
    <property type="entry name" value="AAA"/>
    <property type="match status" value="1"/>
</dbReference>
<dbReference type="SMART" id="SM00448">
    <property type="entry name" value="REC"/>
    <property type="match status" value="1"/>
</dbReference>
<evidence type="ECO:0000256" key="4">
    <source>
        <dbReference type="ARBA" id="ARBA00023012"/>
    </source>
</evidence>
<dbReference type="PRINTS" id="PR01590">
    <property type="entry name" value="HTHFIS"/>
</dbReference>
<dbReference type="InterPro" id="IPR009057">
    <property type="entry name" value="Homeodomain-like_sf"/>
</dbReference>
<dbReference type="CDD" id="cd00009">
    <property type="entry name" value="AAA"/>
    <property type="match status" value="1"/>
</dbReference>
<feature type="domain" description="Response regulatory" evidence="11">
    <location>
        <begin position="5"/>
        <end position="119"/>
    </location>
</feature>
<evidence type="ECO:0000256" key="5">
    <source>
        <dbReference type="ARBA" id="ARBA00023015"/>
    </source>
</evidence>
<evidence type="ECO:0000256" key="6">
    <source>
        <dbReference type="ARBA" id="ARBA00023125"/>
    </source>
</evidence>
<dbReference type="GO" id="GO:0000160">
    <property type="term" value="P:phosphorelay signal transduction system"/>
    <property type="evidence" value="ECO:0007669"/>
    <property type="project" value="UniProtKB-KW"/>
</dbReference>
<dbReference type="Gene3D" id="1.10.8.60">
    <property type="match status" value="1"/>
</dbReference>
<keyword evidence="3" id="KW-0067">ATP-binding</keyword>
<keyword evidence="6 12" id="KW-0238">DNA-binding</keyword>
<evidence type="ECO:0000313" key="12">
    <source>
        <dbReference type="EMBL" id="QAT86842.1"/>
    </source>
</evidence>
<dbReference type="Gene3D" id="1.10.10.60">
    <property type="entry name" value="Homeodomain-like"/>
    <property type="match status" value="1"/>
</dbReference>
<feature type="compositionally biased region" description="Pro residues" evidence="9">
    <location>
        <begin position="455"/>
        <end position="468"/>
    </location>
</feature>
<keyword evidence="1 8" id="KW-0597">Phosphoprotein</keyword>
<evidence type="ECO:0000313" key="13">
    <source>
        <dbReference type="Proteomes" id="UP000288758"/>
    </source>
</evidence>
<keyword evidence="5" id="KW-0805">Transcription regulation</keyword>
<dbReference type="PROSITE" id="PS50110">
    <property type="entry name" value="RESPONSE_REGULATORY"/>
    <property type="match status" value="1"/>
</dbReference>
<feature type="domain" description="Sigma-54 factor interaction" evidence="10">
    <location>
        <begin position="146"/>
        <end position="375"/>
    </location>
</feature>
<dbReference type="SUPFAM" id="SSF52172">
    <property type="entry name" value="CheY-like"/>
    <property type="match status" value="1"/>
</dbReference>
<proteinExistence type="predicted"/>
<dbReference type="InterPro" id="IPR002197">
    <property type="entry name" value="HTH_Fis"/>
</dbReference>
<name>A0A410RYE3_CORCK</name>
<feature type="region of interest" description="Disordered" evidence="9">
    <location>
        <begin position="450"/>
        <end position="504"/>
    </location>
</feature>
<dbReference type="PROSITE" id="PS00688">
    <property type="entry name" value="SIGMA54_INTERACT_3"/>
    <property type="match status" value="1"/>
</dbReference>
<dbReference type="SUPFAM" id="SSF52540">
    <property type="entry name" value="P-loop containing nucleoside triphosphate hydrolases"/>
    <property type="match status" value="1"/>
</dbReference>
<feature type="compositionally biased region" description="Pro residues" evidence="9">
    <location>
        <begin position="494"/>
        <end position="504"/>
    </location>
</feature>
<dbReference type="EMBL" id="CP034669">
    <property type="protein sequence ID" value="QAT86842.1"/>
    <property type="molecule type" value="Genomic_DNA"/>
</dbReference>
<dbReference type="InterPro" id="IPR027417">
    <property type="entry name" value="P-loop_NTPase"/>
</dbReference>
<dbReference type="FunFam" id="3.40.50.300:FF:000006">
    <property type="entry name" value="DNA-binding transcriptional regulator NtrC"/>
    <property type="match status" value="1"/>
</dbReference>
<dbReference type="InterPro" id="IPR025944">
    <property type="entry name" value="Sigma_54_int_dom_CS"/>
</dbReference>
<evidence type="ECO:0000259" key="11">
    <source>
        <dbReference type="PROSITE" id="PS50110"/>
    </source>
</evidence>
<dbReference type="InterPro" id="IPR002078">
    <property type="entry name" value="Sigma_54_int"/>
</dbReference>
<dbReference type="InterPro" id="IPR025943">
    <property type="entry name" value="Sigma_54_int_dom_ATP-bd_2"/>
</dbReference>
<keyword evidence="2" id="KW-0547">Nucleotide-binding</keyword>
<sequence length="504" mass="54941">MTSPTVLVVDDDRANLDSVARIFQREGFATLSAAQGTEALELLRRPEVSVMVTDLMMPGMDGQELLKASRAIRPDVEVVLMTAYGTVETAVAAMKDGAYDFITKPLKRHALVKAVQKALEKQALVQENTSLKAKLAEINPAGGRAMVGQSPAFRAMLDTIRQAAPSTATVLLLGESGTGKELAARALHEHSARAKQPFIAVNCGAIPESILEAELFGVERGAYTGAVTRREGRFERANGGTLFLDEVGEMPLSAQVKLLRVLQEGELERLGGTQTVKVDVRLVAATNKDLQKEVAEGRFREDLYYRLHVVELRVPALASRREDIPLLAEAFLRRFSAKNGKVLRGFSPDALGVLENYAWPGNVRELEHAVERAVVLARTDVLEASDLPESVRKGPLGSAGQLVIPIGTPMEEIERRVIHETLRHTRGDKTLAARLLGIAARTIYRKLEREQGGPDAPPAPPRPPPPPHQRGLTGRHTGPRPLLTICPDVLSRPPHWPGPRPIPK</sequence>
<protein>
    <submittedName>
        <fullName evidence="12">Sigma-54 dependent DNA-binding response regulator</fullName>
    </submittedName>
</protein>
<keyword evidence="4" id="KW-0902">Two-component regulatory system</keyword>
<dbReference type="Pfam" id="PF00072">
    <property type="entry name" value="Response_reg"/>
    <property type="match status" value="1"/>
</dbReference>
<dbReference type="InterPro" id="IPR058031">
    <property type="entry name" value="AAA_lid_NorR"/>
</dbReference>
<keyword evidence="7" id="KW-0804">Transcription</keyword>
<dbReference type="InterPro" id="IPR003593">
    <property type="entry name" value="AAA+_ATPase"/>
</dbReference>
<dbReference type="PANTHER" id="PTHR32071">
    <property type="entry name" value="TRANSCRIPTIONAL REGULATORY PROTEIN"/>
    <property type="match status" value="1"/>
</dbReference>
<evidence type="ECO:0000256" key="8">
    <source>
        <dbReference type="PROSITE-ProRule" id="PRU00169"/>
    </source>
</evidence>
<dbReference type="Proteomes" id="UP000288758">
    <property type="component" value="Chromosome"/>
</dbReference>
<dbReference type="Pfam" id="PF02954">
    <property type="entry name" value="HTH_8"/>
    <property type="match status" value="1"/>
</dbReference>
<dbReference type="Pfam" id="PF00158">
    <property type="entry name" value="Sigma54_activat"/>
    <property type="match status" value="1"/>
</dbReference>
<dbReference type="SUPFAM" id="SSF46689">
    <property type="entry name" value="Homeodomain-like"/>
    <property type="match status" value="1"/>
</dbReference>
<dbReference type="FunFam" id="3.40.50.2300:FF:000018">
    <property type="entry name" value="DNA-binding transcriptional regulator NtrC"/>
    <property type="match status" value="1"/>
</dbReference>
<reference evidence="12 13" key="1">
    <citation type="submission" date="2018-12" db="EMBL/GenBank/DDBJ databases">
        <title>Complete Genome Sequence of the Corallopyronin A producing Myxobacterium Corallococcus coralloides B035.</title>
        <authorList>
            <person name="Bouhired S.M."/>
            <person name="Rupp O."/>
            <person name="Blom J."/>
            <person name="Schaeberle T.F."/>
            <person name="Kehraus S."/>
            <person name="Schiefer A."/>
            <person name="Pfarr K."/>
            <person name="Goesmann A."/>
            <person name="Hoerauf A."/>
            <person name="Koenig G.M."/>
        </authorList>
    </citation>
    <scope>NUCLEOTIDE SEQUENCE [LARGE SCALE GENOMIC DNA]</scope>
    <source>
        <strain evidence="12 13">B035</strain>
    </source>
</reference>
<dbReference type="GO" id="GO:0006355">
    <property type="term" value="P:regulation of DNA-templated transcription"/>
    <property type="evidence" value="ECO:0007669"/>
    <property type="project" value="InterPro"/>
</dbReference>
<dbReference type="RefSeq" id="WP_240672458.1">
    <property type="nucleotide sequence ID" value="NZ_CP034669.1"/>
</dbReference>
<accession>A0A410RYE3</accession>
<feature type="modified residue" description="4-aspartylphosphate" evidence="8">
    <location>
        <position position="54"/>
    </location>
</feature>
<dbReference type="PROSITE" id="PS00676">
    <property type="entry name" value="SIGMA54_INTERACT_2"/>
    <property type="match status" value="1"/>
</dbReference>
<evidence type="ECO:0000256" key="2">
    <source>
        <dbReference type="ARBA" id="ARBA00022741"/>
    </source>
</evidence>
<evidence type="ECO:0000256" key="3">
    <source>
        <dbReference type="ARBA" id="ARBA00022840"/>
    </source>
</evidence>
<dbReference type="Gene3D" id="3.40.50.2300">
    <property type="match status" value="1"/>
</dbReference>
<evidence type="ECO:0000256" key="9">
    <source>
        <dbReference type="SAM" id="MobiDB-lite"/>
    </source>
</evidence>
<organism evidence="12 13">
    <name type="scientific">Corallococcus coralloides</name>
    <name type="common">Myxococcus coralloides</name>
    <dbReference type="NCBI Taxonomy" id="184914"/>
    <lineage>
        <taxon>Bacteria</taxon>
        <taxon>Pseudomonadati</taxon>
        <taxon>Myxococcota</taxon>
        <taxon>Myxococcia</taxon>
        <taxon>Myxococcales</taxon>
        <taxon>Cystobacterineae</taxon>
        <taxon>Myxococcaceae</taxon>
        <taxon>Corallococcus</taxon>
    </lineage>
</organism>
<dbReference type="Pfam" id="PF25601">
    <property type="entry name" value="AAA_lid_14"/>
    <property type="match status" value="1"/>
</dbReference>
<dbReference type="GO" id="GO:0043565">
    <property type="term" value="F:sequence-specific DNA binding"/>
    <property type="evidence" value="ECO:0007669"/>
    <property type="project" value="InterPro"/>
</dbReference>